<comment type="caution">
    <text evidence="4">The sequence shown here is derived from an EMBL/GenBank/DDBJ whole genome shotgun (WGS) entry which is preliminary data.</text>
</comment>
<dbReference type="Pfam" id="PF00089">
    <property type="entry name" value="Trypsin"/>
    <property type="match status" value="2"/>
</dbReference>
<dbReference type="PROSITE" id="PS00134">
    <property type="entry name" value="TRYPSIN_HIS"/>
    <property type="match status" value="1"/>
</dbReference>
<feature type="signal peptide" evidence="2">
    <location>
        <begin position="1"/>
        <end position="18"/>
    </location>
</feature>
<evidence type="ECO:0000313" key="5">
    <source>
        <dbReference type="Proteomes" id="UP001177023"/>
    </source>
</evidence>
<dbReference type="SMART" id="SM00020">
    <property type="entry name" value="Tryp_SPc"/>
    <property type="match status" value="1"/>
</dbReference>
<reference evidence="4" key="1">
    <citation type="submission" date="2023-06" db="EMBL/GenBank/DDBJ databases">
        <authorList>
            <person name="Delattre M."/>
        </authorList>
    </citation>
    <scope>NUCLEOTIDE SEQUENCE</scope>
    <source>
        <strain evidence="4">AF72</strain>
    </source>
</reference>
<dbReference type="SUPFAM" id="SSF50494">
    <property type="entry name" value="Trypsin-like serine proteases"/>
    <property type="match status" value="2"/>
</dbReference>
<proteinExistence type="predicted"/>
<keyword evidence="1" id="KW-1015">Disulfide bond</keyword>
<dbReference type="InterPro" id="IPR009003">
    <property type="entry name" value="Peptidase_S1_PA"/>
</dbReference>
<dbReference type="InterPro" id="IPR018114">
    <property type="entry name" value="TRYPSIN_HIS"/>
</dbReference>
<dbReference type="PANTHER" id="PTHR24250">
    <property type="entry name" value="CHYMOTRYPSIN-RELATED"/>
    <property type="match status" value="1"/>
</dbReference>
<evidence type="ECO:0000256" key="1">
    <source>
        <dbReference type="ARBA" id="ARBA00023157"/>
    </source>
</evidence>
<dbReference type="Gene3D" id="2.40.10.10">
    <property type="entry name" value="Trypsin-like serine proteases"/>
    <property type="match status" value="2"/>
</dbReference>
<dbReference type="Proteomes" id="UP001177023">
    <property type="component" value="Unassembled WGS sequence"/>
</dbReference>
<organism evidence="4 5">
    <name type="scientific">Mesorhabditis spiculigera</name>
    <dbReference type="NCBI Taxonomy" id="96644"/>
    <lineage>
        <taxon>Eukaryota</taxon>
        <taxon>Metazoa</taxon>
        <taxon>Ecdysozoa</taxon>
        <taxon>Nematoda</taxon>
        <taxon>Chromadorea</taxon>
        <taxon>Rhabditida</taxon>
        <taxon>Rhabditina</taxon>
        <taxon>Rhabditomorpha</taxon>
        <taxon>Rhabditoidea</taxon>
        <taxon>Rhabditidae</taxon>
        <taxon>Mesorhabditinae</taxon>
        <taxon>Mesorhabditis</taxon>
    </lineage>
</organism>
<name>A0AA36CJP9_9BILA</name>
<dbReference type="FunFam" id="2.40.10.10:FF:000068">
    <property type="entry name" value="transmembrane protease serine 2"/>
    <property type="match status" value="2"/>
</dbReference>
<dbReference type="InterPro" id="IPR043504">
    <property type="entry name" value="Peptidase_S1_PA_chymotrypsin"/>
</dbReference>
<accession>A0AA36CJP9</accession>
<keyword evidence="2" id="KW-0732">Signal</keyword>
<evidence type="ECO:0000256" key="2">
    <source>
        <dbReference type="SAM" id="SignalP"/>
    </source>
</evidence>
<dbReference type="InterPro" id="IPR001254">
    <property type="entry name" value="Trypsin_dom"/>
</dbReference>
<dbReference type="GO" id="GO:0006508">
    <property type="term" value="P:proteolysis"/>
    <property type="evidence" value="ECO:0007669"/>
    <property type="project" value="InterPro"/>
</dbReference>
<feature type="non-terminal residue" evidence="4">
    <location>
        <position position="412"/>
    </location>
</feature>
<feature type="domain" description="Peptidase S1" evidence="3">
    <location>
        <begin position="20"/>
        <end position="405"/>
    </location>
</feature>
<dbReference type="PROSITE" id="PS50240">
    <property type="entry name" value="TRYPSIN_DOM"/>
    <property type="match status" value="1"/>
</dbReference>
<dbReference type="GO" id="GO:0004252">
    <property type="term" value="F:serine-type endopeptidase activity"/>
    <property type="evidence" value="ECO:0007669"/>
    <property type="project" value="InterPro"/>
</dbReference>
<dbReference type="InterPro" id="IPR001314">
    <property type="entry name" value="Peptidase_S1A"/>
</dbReference>
<gene>
    <name evidence="4" type="ORF">MSPICULIGERA_LOCUS7998</name>
</gene>
<feature type="chain" id="PRO_5041454710" description="Peptidase S1 domain-containing protein" evidence="2">
    <location>
        <begin position="19"/>
        <end position="412"/>
    </location>
</feature>
<keyword evidence="5" id="KW-1185">Reference proteome</keyword>
<protein>
    <recommendedName>
        <fullName evidence="3">Peptidase S1 domain-containing protein</fullName>
    </recommendedName>
</protein>
<dbReference type="EMBL" id="CATQJA010002043">
    <property type="protein sequence ID" value="CAJ0569521.1"/>
    <property type="molecule type" value="Genomic_DNA"/>
</dbReference>
<evidence type="ECO:0000259" key="3">
    <source>
        <dbReference type="PROSITE" id="PS50240"/>
    </source>
</evidence>
<dbReference type="PRINTS" id="PR00722">
    <property type="entry name" value="CHYMOTRYPSIN"/>
</dbReference>
<dbReference type="AlphaFoldDB" id="A0AA36CJP9"/>
<dbReference type="PANTHER" id="PTHR24250:SF27">
    <property type="entry name" value="ELASTASE 2 LIKE"/>
    <property type="match status" value="1"/>
</dbReference>
<evidence type="ECO:0000313" key="4">
    <source>
        <dbReference type="EMBL" id="CAJ0569521.1"/>
    </source>
</evidence>
<sequence length="412" mass="46379">MLRVFLAVALACLQRVEAKIIHGEALKIHDYPFMASIQWKRDGEWEHRCGASIIHPEWILTAAHCIDEIDVENTRIIVGATNIFAEVEEEMQILRPKRLLIHPYFVHEKAMEFPNDVGLIQLEMPIKYGDTAQPAVLISWKLPAEDLNPIYFLGWGNIAPGVKGWARETDIHRYMVSIQSEPGMHRCGGSIIADDWVLTAASCVAADPITPYDTSKYTIIAGTPWINDTKNHPGPTEQRLAVAKVYIHKKWKPSGIDDNIALIKLRGKFSWDKHVNPVMLWRARMPARIAVNILGWGIAWANGEDEYQPRLRGYIAQMLPRGQCKIGKEGERTQCFDGGQKSSSPCRGDTGGPITTYAPAVNKAWYYVQVSLIGRLRDEDCQTPDTTIQGPEIALYCDWIHATTGEKLCLEL</sequence>